<dbReference type="Proteomes" id="UP000078541">
    <property type="component" value="Unassembled WGS sequence"/>
</dbReference>
<name>A0A195F8U5_9HYME</name>
<evidence type="ECO:0000313" key="2">
    <source>
        <dbReference type="Proteomes" id="UP000078541"/>
    </source>
</evidence>
<dbReference type="EMBL" id="KQ981744">
    <property type="protein sequence ID" value="KYN36469.1"/>
    <property type="molecule type" value="Genomic_DNA"/>
</dbReference>
<dbReference type="AlphaFoldDB" id="A0A195F8U5"/>
<accession>A0A195F8U5</accession>
<proteinExistence type="predicted"/>
<organism evidence="1 2">
    <name type="scientific">Trachymyrmex septentrionalis</name>
    <dbReference type="NCBI Taxonomy" id="34720"/>
    <lineage>
        <taxon>Eukaryota</taxon>
        <taxon>Metazoa</taxon>
        <taxon>Ecdysozoa</taxon>
        <taxon>Arthropoda</taxon>
        <taxon>Hexapoda</taxon>
        <taxon>Insecta</taxon>
        <taxon>Pterygota</taxon>
        <taxon>Neoptera</taxon>
        <taxon>Endopterygota</taxon>
        <taxon>Hymenoptera</taxon>
        <taxon>Apocrita</taxon>
        <taxon>Aculeata</taxon>
        <taxon>Formicoidea</taxon>
        <taxon>Formicidae</taxon>
        <taxon>Myrmicinae</taxon>
        <taxon>Trachymyrmex</taxon>
    </lineage>
</organism>
<sequence length="40" mass="4316">PELNGDPAALPTGFFAYTACAKAYTAGRRGLSYLSYLERC</sequence>
<feature type="non-terminal residue" evidence="1">
    <location>
        <position position="1"/>
    </location>
</feature>
<keyword evidence="2" id="KW-1185">Reference proteome</keyword>
<reference evidence="1 2" key="1">
    <citation type="submission" date="2016-03" db="EMBL/GenBank/DDBJ databases">
        <title>Trachymyrmex septentrionalis WGS genome.</title>
        <authorList>
            <person name="Nygaard S."/>
            <person name="Hu H."/>
            <person name="Boomsma J."/>
            <person name="Zhang G."/>
        </authorList>
    </citation>
    <scope>NUCLEOTIDE SEQUENCE [LARGE SCALE GENOMIC DNA]</scope>
    <source>
        <strain evidence="1">Tsep2-gDNA-1</strain>
        <tissue evidence="1">Whole body</tissue>
    </source>
</reference>
<gene>
    <name evidence="1" type="ORF">ALC56_09430</name>
</gene>
<protein>
    <submittedName>
        <fullName evidence="1">Uncharacterized protein</fullName>
    </submittedName>
</protein>
<evidence type="ECO:0000313" key="1">
    <source>
        <dbReference type="EMBL" id="KYN36469.1"/>
    </source>
</evidence>